<evidence type="ECO:0000256" key="3">
    <source>
        <dbReference type="ARBA" id="ARBA00022723"/>
    </source>
</evidence>
<dbReference type="EMBL" id="CH940649">
    <property type="protein sequence ID" value="EDW63869.1"/>
    <property type="molecule type" value="Genomic_DNA"/>
</dbReference>
<dbReference type="InterPro" id="IPR023214">
    <property type="entry name" value="HAD_sf"/>
</dbReference>
<dbReference type="STRING" id="7244.B4LT38"/>
<comment type="catalytic activity">
    <reaction evidence="6">
        <text>psi-UMP + H2O = pseudouridine + phosphate</text>
        <dbReference type="Rhea" id="RHEA:10944"/>
        <dbReference type="ChEBI" id="CHEBI:15377"/>
        <dbReference type="ChEBI" id="CHEBI:17802"/>
        <dbReference type="ChEBI" id="CHEBI:43474"/>
        <dbReference type="ChEBI" id="CHEBI:58380"/>
        <dbReference type="EC" id="3.1.3.96"/>
    </reaction>
</comment>
<evidence type="ECO:0000256" key="4">
    <source>
        <dbReference type="ARBA" id="ARBA00022801"/>
    </source>
</evidence>
<accession>B4LT38</accession>
<dbReference type="SMR" id="B4LT38"/>
<dbReference type="InterPro" id="IPR036412">
    <property type="entry name" value="HAD-like_sf"/>
</dbReference>
<dbReference type="GO" id="GO:1990738">
    <property type="term" value="F:pseudouridine 5'-phosphatase activity"/>
    <property type="evidence" value="ECO:0007669"/>
    <property type="project" value="UniProtKB-EC"/>
</dbReference>
<dbReference type="FunFam" id="3.40.50.1000:FF:000055">
    <property type="entry name" value="Haloacid dehalogenase-like hydrolase family protein"/>
    <property type="match status" value="1"/>
</dbReference>
<organism evidence="9 10">
    <name type="scientific">Drosophila virilis</name>
    <name type="common">Fruit fly</name>
    <dbReference type="NCBI Taxonomy" id="7244"/>
    <lineage>
        <taxon>Eukaryota</taxon>
        <taxon>Metazoa</taxon>
        <taxon>Ecdysozoa</taxon>
        <taxon>Arthropoda</taxon>
        <taxon>Hexapoda</taxon>
        <taxon>Insecta</taxon>
        <taxon>Pterygota</taxon>
        <taxon>Neoptera</taxon>
        <taxon>Endopterygota</taxon>
        <taxon>Diptera</taxon>
        <taxon>Brachycera</taxon>
        <taxon>Muscomorpha</taxon>
        <taxon>Ephydroidea</taxon>
        <taxon>Drosophilidae</taxon>
        <taxon>Drosophila</taxon>
    </lineage>
</organism>
<dbReference type="SFLD" id="SFLDG01135">
    <property type="entry name" value="C1.5.6:_HAD__Beta-PGM__Phospha"/>
    <property type="match status" value="1"/>
</dbReference>
<dbReference type="InterPro" id="IPR023198">
    <property type="entry name" value="PGP-like_dom2"/>
</dbReference>
<dbReference type="InParanoid" id="B4LT38"/>
<comment type="cofactor">
    <cofactor evidence="1">
        <name>Mg(2+)</name>
        <dbReference type="ChEBI" id="CHEBI:18420"/>
    </cofactor>
</comment>
<dbReference type="Gene3D" id="1.10.150.240">
    <property type="entry name" value="Putative phosphatase, domain 2"/>
    <property type="match status" value="1"/>
</dbReference>
<dbReference type="HOGENOM" id="CLU_045011_13_0_1"/>
<dbReference type="FunCoup" id="B4LT38">
    <property type="interactions" value="2"/>
</dbReference>
<dbReference type="Gene3D" id="3.40.50.1000">
    <property type="entry name" value="HAD superfamily/HAD-like"/>
    <property type="match status" value="1"/>
</dbReference>
<gene>
    <name evidence="9" type="primary">Dvir\GJ10810</name>
    <name evidence="9" type="ORF">Dvir_GJ10810</name>
</gene>
<dbReference type="PANTHER" id="PTHR18901:SF38">
    <property type="entry name" value="PSEUDOURIDINE-5'-PHOSPHATASE"/>
    <property type="match status" value="1"/>
</dbReference>
<dbReference type="OMA" id="THCIFDN"/>
<keyword evidence="3" id="KW-0479">Metal-binding</keyword>
<sequence>MSTTTRKCFHKVTHVIFDNDGTLMDTENMYTDVVQEVLTPYGHTYTYELKMRCMGKLAPVAAELMINEFNLPLTVPEYMAKFEAEVARRISNVALMPGVRELLLHLFEFRVPMAIATSSFRKTFSLKARPHCELMPAFHHIVCGDDPELKAGKPAPDIFLLAASRFKPTPRPECCLVFEDSPAGLQAGLAAGMQVIMIPDPRVPAEATKDATLVLRSMAEFQPELFGLPEFDNISKFTFG</sequence>
<dbReference type="EC" id="3.1.3.96" evidence="7"/>
<evidence type="ECO:0000313" key="10">
    <source>
        <dbReference type="Proteomes" id="UP000008792"/>
    </source>
</evidence>
<evidence type="ECO:0000256" key="2">
    <source>
        <dbReference type="ARBA" id="ARBA00006171"/>
    </source>
</evidence>
<dbReference type="FunFam" id="1.10.150.240:FF:000001">
    <property type="entry name" value="Haloacid dehalogenase-like hydrolase domain"/>
    <property type="match status" value="1"/>
</dbReference>
<evidence type="ECO:0000256" key="1">
    <source>
        <dbReference type="ARBA" id="ARBA00001946"/>
    </source>
</evidence>
<protein>
    <recommendedName>
        <fullName evidence="7">pseudouridine 5'-phosphatase</fullName>
        <ecNumber evidence="7">3.1.3.96</ecNumber>
    </recommendedName>
    <alternativeName>
        <fullName evidence="8">Pseudouridine-5'-monophosphatase</fullName>
    </alternativeName>
</protein>
<dbReference type="SUPFAM" id="SSF56784">
    <property type="entry name" value="HAD-like"/>
    <property type="match status" value="1"/>
</dbReference>
<keyword evidence="5" id="KW-0460">Magnesium</keyword>
<dbReference type="SFLD" id="SFLDS00003">
    <property type="entry name" value="Haloacid_Dehalogenase"/>
    <property type="match status" value="1"/>
</dbReference>
<proteinExistence type="inferred from homology"/>
<dbReference type="NCBIfam" id="TIGR01509">
    <property type="entry name" value="HAD-SF-IA-v3"/>
    <property type="match status" value="1"/>
</dbReference>
<evidence type="ECO:0000256" key="7">
    <source>
        <dbReference type="ARBA" id="ARBA00066578"/>
    </source>
</evidence>
<evidence type="ECO:0000313" key="9">
    <source>
        <dbReference type="EMBL" id="EDW63869.1"/>
    </source>
</evidence>
<dbReference type="SFLD" id="SFLDG01129">
    <property type="entry name" value="C1.5:_HAD__Beta-PGM__Phosphata"/>
    <property type="match status" value="1"/>
</dbReference>
<evidence type="ECO:0000256" key="8">
    <source>
        <dbReference type="ARBA" id="ARBA00083904"/>
    </source>
</evidence>
<dbReference type="AlphaFoldDB" id="B4LT38"/>
<dbReference type="Proteomes" id="UP000008792">
    <property type="component" value="Unassembled WGS sequence"/>
</dbReference>
<keyword evidence="10" id="KW-1185">Reference proteome</keyword>
<dbReference type="InterPro" id="IPR006439">
    <property type="entry name" value="HAD-SF_hydro_IA"/>
</dbReference>
<dbReference type="eggNOG" id="KOG2914">
    <property type="taxonomic scope" value="Eukaryota"/>
</dbReference>
<dbReference type="PANTHER" id="PTHR18901">
    <property type="entry name" value="2-DEOXYGLUCOSE-6-PHOSPHATE PHOSPHATASE 2"/>
    <property type="match status" value="1"/>
</dbReference>
<dbReference type="Pfam" id="PF13419">
    <property type="entry name" value="HAD_2"/>
    <property type="match status" value="1"/>
</dbReference>
<keyword evidence="4 9" id="KW-0378">Hydrolase</keyword>
<evidence type="ECO:0000256" key="6">
    <source>
        <dbReference type="ARBA" id="ARBA00052504"/>
    </source>
</evidence>
<dbReference type="OrthoDB" id="40579at2759"/>
<dbReference type="InterPro" id="IPR041492">
    <property type="entry name" value="HAD_2"/>
</dbReference>
<dbReference type="KEGG" id="dvi:6627623"/>
<dbReference type="GO" id="GO:0046872">
    <property type="term" value="F:metal ion binding"/>
    <property type="evidence" value="ECO:0007669"/>
    <property type="project" value="UniProtKB-KW"/>
</dbReference>
<comment type="similarity">
    <text evidence="2">Belongs to the HAD-like hydrolase superfamily. CbbY/CbbZ/Gph/YieH family.</text>
</comment>
<reference evidence="9 10" key="1">
    <citation type="journal article" date="2007" name="Nature">
        <title>Evolution of genes and genomes on the Drosophila phylogeny.</title>
        <authorList>
            <consortium name="Drosophila 12 Genomes Consortium"/>
            <person name="Clark A.G."/>
            <person name="Eisen M.B."/>
            <person name="Smith D.R."/>
            <person name="Bergman C.M."/>
            <person name="Oliver B."/>
            <person name="Markow T.A."/>
            <person name="Kaufman T.C."/>
            <person name="Kellis M."/>
            <person name="Gelbart W."/>
            <person name="Iyer V.N."/>
            <person name="Pollard D.A."/>
            <person name="Sackton T.B."/>
            <person name="Larracuente A.M."/>
            <person name="Singh N.D."/>
            <person name="Abad J.P."/>
            <person name="Abt D.N."/>
            <person name="Adryan B."/>
            <person name="Aguade M."/>
            <person name="Akashi H."/>
            <person name="Anderson W.W."/>
            <person name="Aquadro C.F."/>
            <person name="Ardell D.H."/>
            <person name="Arguello R."/>
            <person name="Artieri C.G."/>
            <person name="Barbash D.A."/>
            <person name="Barker D."/>
            <person name="Barsanti P."/>
            <person name="Batterham P."/>
            <person name="Batzoglou S."/>
            <person name="Begun D."/>
            <person name="Bhutkar A."/>
            <person name="Blanco E."/>
            <person name="Bosak S.A."/>
            <person name="Bradley R.K."/>
            <person name="Brand A.D."/>
            <person name="Brent M.R."/>
            <person name="Brooks A.N."/>
            <person name="Brown R.H."/>
            <person name="Butlin R.K."/>
            <person name="Caggese C."/>
            <person name="Calvi B.R."/>
            <person name="Bernardo de Carvalho A."/>
            <person name="Caspi A."/>
            <person name="Castrezana S."/>
            <person name="Celniker S.E."/>
            <person name="Chang J.L."/>
            <person name="Chapple C."/>
            <person name="Chatterji S."/>
            <person name="Chinwalla A."/>
            <person name="Civetta A."/>
            <person name="Clifton S.W."/>
            <person name="Comeron J.M."/>
            <person name="Costello J.C."/>
            <person name="Coyne J.A."/>
            <person name="Daub J."/>
            <person name="David R.G."/>
            <person name="Delcher A.L."/>
            <person name="Delehaunty K."/>
            <person name="Do C.B."/>
            <person name="Ebling H."/>
            <person name="Edwards K."/>
            <person name="Eickbush T."/>
            <person name="Evans J.D."/>
            <person name="Filipski A."/>
            <person name="Findeiss S."/>
            <person name="Freyhult E."/>
            <person name="Fulton L."/>
            <person name="Fulton R."/>
            <person name="Garcia A.C."/>
            <person name="Gardiner A."/>
            <person name="Garfield D.A."/>
            <person name="Garvin B.E."/>
            <person name="Gibson G."/>
            <person name="Gilbert D."/>
            <person name="Gnerre S."/>
            <person name="Godfrey J."/>
            <person name="Good R."/>
            <person name="Gotea V."/>
            <person name="Gravely B."/>
            <person name="Greenberg A.J."/>
            <person name="Griffiths-Jones S."/>
            <person name="Gross S."/>
            <person name="Guigo R."/>
            <person name="Gustafson E.A."/>
            <person name="Haerty W."/>
            <person name="Hahn M.W."/>
            <person name="Halligan D.L."/>
            <person name="Halpern A.L."/>
            <person name="Halter G.M."/>
            <person name="Han M.V."/>
            <person name="Heger A."/>
            <person name="Hillier L."/>
            <person name="Hinrichs A.S."/>
            <person name="Holmes I."/>
            <person name="Hoskins R.A."/>
            <person name="Hubisz M.J."/>
            <person name="Hultmark D."/>
            <person name="Huntley M.A."/>
            <person name="Jaffe D.B."/>
            <person name="Jagadeeshan S."/>
            <person name="Jeck W.R."/>
            <person name="Johnson J."/>
            <person name="Jones C.D."/>
            <person name="Jordan W.C."/>
            <person name="Karpen G.H."/>
            <person name="Kataoka E."/>
            <person name="Keightley P.D."/>
            <person name="Kheradpour P."/>
            <person name="Kirkness E.F."/>
            <person name="Koerich L.B."/>
            <person name="Kristiansen K."/>
            <person name="Kudrna D."/>
            <person name="Kulathinal R.J."/>
            <person name="Kumar S."/>
            <person name="Kwok R."/>
            <person name="Lander E."/>
            <person name="Langley C.H."/>
            <person name="Lapoint R."/>
            <person name="Lazzaro B.P."/>
            <person name="Lee S.J."/>
            <person name="Levesque L."/>
            <person name="Li R."/>
            <person name="Lin C.F."/>
            <person name="Lin M.F."/>
            <person name="Lindblad-Toh K."/>
            <person name="Llopart A."/>
            <person name="Long M."/>
            <person name="Low L."/>
            <person name="Lozovsky E."/>
            <person name="Lu J."/>
            <person name="Luo M."/>
            <person name="Machado C.A."/>
            <person name="Makalowski W."/>
            <person name="Marzo M."/>
            <person name="Matsuda M."/>
            <person name="Matzkin L."/>
            <person name="McAllister B."/>
            <person name="McBride C.S."/>
            <person name="McKernan B."/>
            <person name="McKernan K."/>
            <person name="Mendez-Lago M."/>
            <person name="Minx P."/>
            <person name="Mollenhauer M.U."/>
            <person name="Montooth K."/>
            <person name="Mount S.M."/>
            <person name="Mu X."/>
            <person name="Myers E."/>
            <person name="Negre B."/>
            <person name="Newfeld S."/>
            <person name="Nielsen R."/>
            <person name="Noor M.A."/>
            <person name="O'Grady P."/>
            <person name="Pachter L."/>
            <person name="Papaceit M."/>
            <person name="Parisi M.J."/>
            <person name="Parisi M."/>
            <person name="Parts L."/>
            <person name="Pedersen J.S."/>
            <person name="Pesole G."/>
            <person name="Phillippy A.M."/>
            <person name="Ponting C.P."/>
            <person name="Pop M."/>
            <person name="Porcelli D."/>
            <person name="Powell J.R."/>
            <person name="Prohaska S."/>
            <person name="Pruitt K."/>
            <person name="Puig M."/>
            <person name="Quesneville H."/>
            <person name="Ram K.R."/>
            <person name="Rand D."/>
            <person name="Rasmussen M.D."/>
            <person name="Reed L.K."/>
            <person name="Reenan R."/>
            <person name="Reily A."/>
            <person name="Remington K.A."/>
            <person name="Rieger T.T."/>
            <person name="Ritchie M.G."/>
            <person name="Robin C."/>
            <person name="Rogers Y.H."/>
            <person name="Rohde C."/>
            <person name="Rozas J."/>
            <person name="Rubenfield M.J."/>
            <person name="Ruiz A."/>
            <person name="Russo S."/>
            <person name="Salzberg S.L."/>
            <person name="Sanchez-Gracia A."/>
            <person name="Saranga D.J."/>
            <person name="Sato H."/>
            <person name="Schaeffer S.W."/>
            <person name="Schatz M.C."/>
            <person name="Schlenke T."/>
            <person name="Schwartz R."/>
            <person name="Segarra C."/>
            <person name="Singh R.S."/>
            <person name="Sirot L."/>
            <person name="Sirota M."/>
            <person name="Sisneros N.B."/>
            <person name="Smith C.D."/>
            <person name="Smith T.F."/>
            <person name="Spieth J."/>
            <person name="Stage D.E."/>
            <person name="Stark A."/>
            <person name="Stephan W."/>
            <person name="Strausberg R.L."/>
            <person name="Strempel S."/>
            <person name="Sturgill D."/>
            <person name="Sutton G."/>
            <person name="Sutton G.G."/>
            <person name="Tao W."/>
            <person name="Teichmann S."/>
            <person name="Tobari Y.N."/>
            <person name="Tomimura Y."/>
            <person name="Tsolas J.M."/>
            <person name="Valente V.L."/>
            <person name="Venter E."/>
            <person name="Venter J.C."/>
            <person name="Vicario S."/>
            <person name="Vieira F.G."/>
            <person name="Vilella A.J."/>
            <person name="Villasante A."/>
            <person name="Walenz B."/>
            <person name="Wang J."/>
            <person name="Wasserman M."/>
            <person name="Watts T."/>
            <person name="Wilson D."/>
            <person name="Wilson R.K."/>
            <person name="Wing R.A."/>
            <person name="Wolfner M.F."/>
            <person name="Wong A."/>
            <person name="Wong G.K."/>
            <person name="Wu C.I."/>
            <person name="Wu G."/>
            <person name="Yamamoto D."/>
            <person name="Yang H.P."/>
            <person name="Yang S.P."/>
            <person name="Yorke J.A."/>
            <person name="Yoshida K."/>
            <person name="Zdobnov E."/>
            <person name="Zhang P."/>
            <person name="Zhang Y."/>
            <person name="Zimin A.V."/>
            <person name="Baldwin J."/>
            <person name="Abdouelleil A."/>
            <person name="Abdulkadir J."/>
            <person name="Abebe A."/>
            <person name="Abera B."/>
            <person name="Abreu J."/>
            <person name="Acer S.C."/>
            <person name="Aftuck L."/>
            <person name="Alexander A."/>
            <person name="An P."/>
            <person name="Anderson E."/>
            <person name="Anderson S."/>
            <person name="Arachi H."/>
            <person name="Azer M."/>
            <person name="Bachantsang P."/>
            <person name="Barry A."/>
            <person name="Bayul T."/>
            <person name="Berlin A."/>
            <person name="Bessette D."/>
            <person name="Bloom T."/>
            <person name="Blye J."/>
            <person name="Boguslavskiy L."/>
            <person name="Bonnet C."/>
            <person name="Boukhgalter B."/>
            <person name="Bourzgui I."/>
            <person name="Brown A."/>
            <person name="Cahill P."/>
            <person name="Channer S."/>
            <person name="Cheshatsang Y."/>
            <person name="Chuda L."/>
            <person name="Citroen M."/>
            <person name="Collymore A."/>
            <person name="Cooke P."/>
            <person name="Costello M."/>
            <person name="D'Aco K."/>
            <person name="Daza R."/>
            <person name="De Haan G."/>
            <person name="DeGray S."/>
            <person name="DeMaso C."/>
            <person name="Dhargay N."/>
            <person name="Dooley K."/>
            <person name="Dooley E."/>
            <person name="Doricent M."/>
            <person name="Dorje P."/>
            <person name="Dorjee K."/>
            <person name="Dupes A."/>
            <person name="Elong R."/>
            <person name="Falk J."/>
            <person name="Farina A."/>
            <person name="Faro S."/>
            <person name="Ferguson D."/>
            <person name="Fisher S."/>
            <person name="Foley C.D."/>
            <person name="Franke A."/>
            <person name="Friedrich D."/>
            <person name="Gadbois L."/>
            <person name="Gearin G."/>
            <person name="Gearin C.R."/>
            <person name="Giannoukos G."/>
            <person name="Goode T."/>
            <person name="Graham J."/>
            <person name="Grandbois E."/>
            <person name="Grewal S."/>
            <person name="Gyaltsen K."/>
            <person name="Hafez N."/>
            <person name="Hagos B."/>
            <person name="Hall J."/>
            <person name="Henson C."/>
            <person name="Hollinger A."/>
            <person name="Honan T."/>
            <person name="Huard M.D."/>
            <person name="Hughes L."/>
            <person name="Hurhula B."/>
            <person name="Husby M.E."/>
            <person name="Kamat A."/>
            <person name="Kanga B."/>
            <person name="Kashin S."/>
            <person name="Khazanovich D."/>
            <person name="Kisner P."/>
            <person name="Lance K."/>
            <person name="Lara M."/>
            <person name="Lee W."/>
            <person name="Lennon N."/>
            <person name="Letendre F."/>
            <person name="LeVine R."/>
            <person name="Lipovsky A."/>
            <person name="Liu X."/>
            <person name="Liu J."/>
            <person name="Liu S."/>
            <person name="Lokyitsang T."/>
            <person name="Lokyitsang Y."/>
            <person name="Lubonja R."/>
            <person name="Lui A."/>
            <person name="MacDonald P."/>
            <person name="Magnisalis V."/>
            <person name="Maru K."/>
            <person name="Matthews C."/>
            <person name="McCusker W."/>
            <person name="McDonough S."/>
            <person name="Mehta T."/>
            <person name="Meldrim J."/>
            <person name="Meneus L."/>
            <person name="Mihai O."/>
            <person name="Mihalev A."/>
            <person name="Mihova T."/>
            <person name="Mittelman R."/>
            <person name="Mlenga V."/>
            <person name="Montmayeur A."/>
            <person name="Mulrain L."/>
            <person name="Navidi A."/>
            <person name="Naylor J."/>
            <person name="Negash T."/>
            <person name="Nguyen T."/>
            <person name="Nguyen N."/>
            <person name="Nicol R."/>
            <person name="Norbu C."/>
            <person name="Norbu N."/>
            <person name="Novod N."/>
            <person name="O'Neill B."/>
            <person name="Osman S."/>
            <person name="Markiewicz E."/>
            <person name="Oyono O.L."/>
            <person name="Patti C."/>
            <person name="Phunkhang P."/>
            <person name="Pierre F."/>
            <person name="Priest M."/>
            <person name="Raghuraman S."/>
            <person name="Rege F."/>
            <person name="Reyes R."/>
            <person name="Rise C."/>
            <person name="Rogov P."/>
            <person name="Ross K."/>
            <person name="Ryan E."/>
            <person name="Settipalli S."/>
            <person name="Shea T."/>
            <person name="Sherpa N."/>
            <person name="Shi L."/>
            <person name="Shih D."/>
            <person name="Sparrow T."/>
            <person name="Spaulding J."/>
            <person name="Stalker J."/>
            <person name="Stange-Thomann N."/>
            <person name="Stavropoulos S."/>
            <person name="Stone C."/>
            <person name="Strader C."/>
            <person name="Tesfaye S."/>
            <person name="Thomson T."/>
            <person name="Thoulutsang Y."/>
            <person name="Thoulutsang D."/>
            <person name="Topham K."/>
            <person name="Topping I."/>
            <person name="Tsamla T."/>
            <person name="Vassiliev H."/>
            <person name="Vo A."/>
            <person name="Wangchuk T."/>
            <person name="Wangdi T."/>
            <person name="Weiand M."/>
            <person name="Wilkinson J."/>
            <person name="Wilson A."/>
            <person name="Yadav S."/>
            <person name="Young G."/>
            <person name="Yu Q."/>
            <person name="Zembek L."/>
            <person name="Zhong D."/>
            <person name="Zimmer A."/>
            <person name="Zwirko Z."/>
            <person name="Jaffe D.B."/>
            <person name="Alvarez P."/>
            <person name="Brockman W."/>
            <person name="Butler J."/>
            <person name="Chin C."/>
            <person name="Gnerre S."/>
            <person name="Grabherr M."/>
            <person name="Kleber M."/>
            <person name="Mauceli E."/>
            <person name="MacCallum I."/>
        </authorList>
    </citation>
    <scope>NUCLEOTIDE SEQUENCE [LARGE SCALE GENOMIC DNA]</scope>
    <source>
        <strain evidence="10">Tucson 15010-1051.87</strain>
    </source>
</reference>
<dbReference type="PhylomeDB" id="B4LT38"/>
<name>B4LT38_DROVI</name>
<evidence type="ECO:0000256" key="5">
    <source>
        <dbReference type="ARBA" id="ARBA00022842"/>
    </source>
</evidence>